<dbReference type="InterPro" id="IPR050834">
    <property type="entry name" value="Glycosyltransf_2"/>
</dbReference>
<organism evidence="3 4">
    <name type="scientific">Nocardioides perillae</name>
    <dbReference type="NCBI Taxonomy" id="1119534"/>
    <lineage>
        <taxon>Bacteria</taxon>
        <taxon>Bacillati</taxon>
        <taxon>Actinomycetota</taxon>
        <taxon>Actinomycetes</taxon>
        <taxon>Propionibacteriales</taxon>
        <taxon>Nocardioidaceae</taxon>
        <taxon>Nocardioides</taxon>
    </lineage>
</organism>
<feature type="compositionally biased region" description="Low complexity" evidence="1">
    <location>
        <begin position="399"/>
        <end position="436"/>
    </location>
</feature>
<dbReference type="InterPro" id="IPR029044">
    <property type="entry name" value="Nucleotide-diphossugar_trans"/>
</dbReference>
<gene>
    <name evidence="3" type="ORF">BJ989_001501</name>
</gene>
<keyword evidence="2" id="KW-1133">Transmembrane helix</keyword>
<feature type="transmembrane region" description="Helical" evidence="2">
    <location>
        <begin position="756"/>
        <end position="778"/>
    </location>
</feature>
<dbReference type="Gene3D" id="3.90.550.10">
    <property type="entry name" value="Spore Coat Polysaccharide Biosynthesis Protein SpsA, Chain A"/>
    <property type="match status" value="1"/>
</dbReference>
<keyword evidence="2" id="KW-0812">Transmembrane</keyword>
<feature type="transmembrane region" description="Helical" evidence="2">
    <location>
        <begin position="677"/>
        <end position="698"/>
    </location>
</feature>
<dbReference type="Pfam" id="PF13641">
    <property type="entry name" value="Glyco_tranf_2_3"/>
    <property type="match status" value="1"/>
</dbReference>
<feature type="transmembrane region" description="Helical" evidence="2">
    <location>
        <begin position="1002"/>
        <end position="1022"/>
    </location>
</feature>
<dbReference type="SUPFAM" id="SSF53448">
    <property type="entry name" value="Nucleotide-diphospho-sugar transferases"/>
    <property type="match status" value="1"/>
</dbReference>
<feature type="transmembrane region" description="Helical" evidence="2">
    <location>
        <begin position="827"/>
        <end position="854"/>
    </location>
</feature>
<evidence type="ECO:0000313" key="3">
    <source>
        <dbReference type="EMBL" id="NYG55197.1"/>
    </source>
</evidence>
<dbReference type="RefSeq" id="WP_179517685.1">
    <property type="nucleotide sequence ID" value="NZ_JACCAC010000001.1"/>
</dbReference>
<feature type="transmembrane region" description="Helical" evidence="2">
    <location>
        <begin position="574"/>
        <end position="594"/>
    </location>
</feature>
<name>A0A7Y9ULL6_9ACTN</name>
<feature type="transmembrane region" description="Helical" evidence="2">
    <location>
        <begin position="542"/>
        <end position="559"/>
    </location>
</feature>
<feature type="transmembrane region" description="Helical" evidence="2">
    <location>
        <begin position="732"/>
        <end position="749"/>
    </location>
</feature>
<dbReference type="AlphaFoldDB" id="A0A7Y9ULL6"/>
<keyword evidence="2" id="KW-0472">Membrane</keyword>
<keyword evidence="3" id="KW-0808">Transferase</keyword>
<feature type="region of interest" description="Disordered" evidence="1">
    <location>
        <begin position="393"/>
        <end position="439"/>
    </location>
</feature>
<feature type="transmembrane region" description="Helical" evidence="2">
    <location>
        <begin position="645"/>
        <end position="665"/>
    </location>
</feature>
<sequence length="1030" mass="105910">MTHPSSSLPPAPQPSPAWPSVGVVLVSRDGARWLPATLAGLAEQSVAPAHVRAVDAGSKDATPDLLREALGPEAVLAAPGSAGFPTSVRLAVEALPPTEWVWLLHDDARPAPDALERLLSAAAADPGAAVLGPKLREWPSLRRLLELGVTISGTGRRETGLERGEYDQGQHDDVREVLAVNTAGMLVRRSVWDELDGLDEQLPVFGNDLDLGWRTALAGHRTLVVPTAVVFHAEAAHRGVRRTPLTGRHTHYAERRAALWTLLANGSARSLPWRVLRLTLGTLLRVLGFLLVRAVGQALDELAALVSVLSRPGELRRARRRRRAAREARAAGGAPAVAPGDVRRLLAPWWLPYRHGLDAVSDVVAAATVQAQDVAERRRAAAAAERAAQERAAQERAAVRAGAPPRAPVPGGVVAGQGNQAGRVGPSGRSGRSGQGADEEDALLAQDGGLLARVVTDPVAVVLAVGTVLLLVGAADAFGVVDAPGLPPAPAAVGDWWALHAASTHALGTGSEVPAPGYVAVLAVLATLLAPLGLGPGAVVSLLLWLAAPVAGWGAWRLLRVVGHLEDARGAPRWLLALGAGTYALVPLTSGAWAEGRLGTVVAAALLPWLAHAALGFADPEADRRWRAAWRTALLLAVTSAASPVAWPTALLLAVVVLGAAALLAPRAVRAPATWAPPAVALLAVPVLLAPWVVPLLWTGGAEVLLLDLGRLPSPRVGALDLATGRLGGSGAPAWPGLLLACLALLGLVPRRTRVVALLCWLVALAVAALAAALSRVTLDLPGTTTGPGLGFLVVLAQGVLVTAAFTGGLALPALRARARAAAGPRALLLGAPALVALAAAVLVPLAGLGWFLAADDRLEDGADPEVPAYMAQEAALPGGPGVLVVRGDVDAGLRWTVLRGDGLTAGEDEPLVLAAEDRGLTAAVRGLVTSPSPDLVGDLAERGLGYVVLPAPVDGSVAAVLDSATGLEQASAEDRSTRAWAVVPEDGSPVVADAVDREVAWWRWVLLGLQALAVVVVAVLAGPTREGAR</sequence>
<comment type="caution">
    <text evidence="3">The sequence shown here is derived from an EMBL/GenBank/DDBJ whole genome shotgun (WGS) entry which is preliminary data.</text>
</comment>
<keyword evidence="4" id="KW-1185">Reference proteome</keyword>
<evidence type="ECO:0000313" key="4">
    <source>
        <dbReference type="Proteomes" id="UP000544110"/>
    </source>
</evidence>
<dbReference type="Proteomes" id="UP000544110">
    <property type="component" value="Unassembled WGS sequence"/>
</dbReference>
<dbReference type="PANTHER" id="PTHR43685">
    <property type="entry name" value="GLYCOSYLTRANSFERASE"/>
    <property type="match status" value="1"/>
</dbReference>
<proteinExistence type="predicted"/>
<evidence type="ECO:0000256" key="1">
    <source>
        <dbReference type="SAM" id="MobiDB-lite"/>
    </source>
</evidence>
<dbReference type="PANTHER" id="PTHR43685:SF3">
    <property type="entry name" value="SLR2126 PROTEIN"/>
    <property type="match status" value="1"/>
</dbReference>
<accession>A0A7Y9ULL6</accession>
<dbReference type="GO" id="GO:0016740">
    <property type="term" value="F:transferase activity"/>
    <property type="evidence" value="ECO:0007669"/>
    <property type="project" value="UniProtKB-KW"/>
</dbReference>
<feature type="transmembrane region" description="Helical" evidence="2">
    <location>
        <begin position="790"/>
        <end position="815"/>
    </location>
</feature>
<evidence type="ECO:0000256" key="2">
    <source>
        <dbReference type="SAM" id="Phobius"/>
    </source>
</evidence>
<reference evidence="3 4" key="1">
    <citation type="submission" date="2020-07" db="EMBL/GenBank/DDBJ databases">
        <title>Sequencing the genomes of 1000 actinobacteria strains.</title>
        <authorList>
            <person name="Klenk H.-P."/>
        </authorList>
    </citation>
    <scope>NUCLEOTIDE SEQUENCE [LARGE SCALE GENOMIC DNA]</scope>
    <source>
        <strain evidence="3 4">DSM 24552</strain>
    </source>
</reference>
<dbReference type="EMBL" id="JACCAC010000001">
    <property type="protein sequence ID" value="NYG55197.1"/>
    <property type="molecule type" value="Genomic_DNA"/>
</dbReference>
<protein>
    <submittedName>
        <fullName evidence="3">GT2 family glycosyltransferase</fullName>
    </submittedName>
</protein>